<protein>
    <submittedName>
        <fullName evidence="3">Uncharacterized protein</fullName>
    </submittedName>
</protein>
<feature type="transmembrane region" description="Helical" evidence="2">
    <location>
        <begin position="69"/>
        <end position="90"/>
    </location>
</feature>
<proteinExistence type="predicted"/>
<accession>A0A1Q9DG08</accession>
<dbReference type="EMBL" id="LSRX01000555">
    <property type="protein sequence ID" value="OLP94126.1"/>
    <property type="molecule type" value="Genomic_DNA"/>
</dbReference>
<comment type="caution">
    <text evidence="3">The sequence shown here is derived from an EMBL/GenBank/DDBJ whole genome shotgun (WGS) entry which is preliminary data.</text>
</comment>
<feature type="transmembrane region" description="Helical" evidence="2">
    <location>
        <begin position="198"/>
        <end position="218"/>
    </location>
</feature>
<keyword evidence="2" id="KW-0812">Transmembrane</keyword>
<feature type="transmembrane region" description="Helical" evidence="2">
    <location>
        <begin position="139"/>
        <end position="159"/>
    </location>
</feature>
<feature type="transmembrane region" description="Helical" evidence="2">
    <location>
        <begin position="166"/>
        <end position="186"/>
    </location>
</feature>
<reference evidence="3 4" key="1">
    <citation type="submission" date="2016-02" db="EMBL/GenBank/DDBJ databases">
        <title>Genome analysis of coral dinoflagellate symbionts highlights evolutionary adaptations to a symbiotic lifestyle.</title>
        <authorList>
            <person name="Aranda M."/>
            <person name="Li Y."/>
            <person name="Liew Y.J."/>
            <person name="Baumgarten S."/>
            <person name="Simakov O."/>
            <person name="Wilson M."/>
            <person name="Piel J."/>
            <person name="Ashoor H."/>
            <person name="Bougouffa S."/>
            <person name="Bajic V.B."/>
            <person name="Ryu T."/>
            <person name="Ravasi T."/>
            <person name="Bayer T."/>
            <person name="Micklem G."/>
            <person name="Kim H."/>
            <person name="Bhak J."/>
            <person name="Lajeunesse T.C."/>
            <person name="Voolstra C.R."/>
        </authorList>
    </citation>
    <scope>NUCLEOTIDE SEQUENCE [LARGE SCALE GENOMIC DNA]</scope>
    <source>
        <strain evidence="3 4">CCMP2467</strain>
    </source>
</reference>
<evidence type="ECO:0000256" key="2">
    <source>
        <dbReference type="SAM" id="Phobius"/>
    </source>
</evidence>
<evidence type="ECO:0000313" key="4">
    <source>
        <dbReference type="Proteomes" id="UP000186817"/>
    </source>
</evidence>
<evidence type="ECO:0000256" key="1">
    <source>
        <dbReference type="SAM" id="MobiDB-lite"/>
    </source>
</evidence>
<keyword evidence="2" id="KW-0472">Membrane</keyword>
<gene>
    <name evidence="3" type="ORF">AK812_SmicGene23879</name>
</gene>
<evidence type="ECO:0000313" key="3">
    <source>
        <dbReference type="EMBL" id="OLP94126.1"/>
    </source>
</evidence>
<keyword evidence="2" id="KW-1133">Transmembrane helix</keyword>
<dbReference type="OrthoDB" id="41894at2759"/>
<feature type="transmembrane region" description="Helical" evidence="2">
    <location>
        <begin position="111"/>
        <end position="133"/>
    </location>
</feature>
<keyword evidence="4" id="KW-1185">Reference proteome</keyword>
<dbReference type="Proteomes" id="UP000186817">
    <property type="component" value="Unassembled WGS sequence"/>
</dbReference>
<organism evidence="3 4">
    <name type="scientific">Symbiodinium microadriaticum</name>
    <name type="common">Dinoflagellate</name>
    <name type="synonym">Zooxanthella microadriatica</name>
    <dbReference type="NCBI Taxonomy" id="2951"/>
    <lineage>
        <taxon>Eukaryota</taxon>
        <taxon>Sar</taxon>
        <taxon>Alveolata</taxon>
        <taxon>Dinophyceae</taxon>
        <taxon>Suessiales</taxon>
        <taxon>Symbiodiniaceae</taxon>
        <taxon>Symbiodinium</taxon>
    </lineage>
</organism>
<feature type="region of interest" description="Disordered" evidence="1">
    <location>
        <begin position="1"/>
        <end position="37"/>
    </location>
</feature>
<feature type="transmembrane region" description="Helical" evidence="2">
    <location>
        <begin position="256"/>
        <end position="281"/>
    </location>
</feature>
<sequence length="289" mass="32662">MKSEDILNQDTLRPRNTSAEVLRKEEPKGDGKPQSGNFFGLEWDKPGSSSPWPTFDQFPEHLRVGPWSYSAYIFLVAFVGFVAVSASWAYDDLSKLSDAAPASFRIRMLHGAGAIYMTAIIAYTLRTTGLWPFVSYTAISYGLLTLRFTFISLGLLTAAEILRFPVVAMATVTSTVWWLVLFPIILADAAAENRRAFLRMNFSVFLLNMHLLNLPMALASQWSYSRALCFLDFWVAAVVAMLYLFFYLLVMDANGLHLYIILSPRPWWCIVSYGGILLLYAQLHRFFGS</sequence>
<feature type="compositionally biased region" description="Basic and acidic residues" evidence="1">
    <location>
        <begin position="21"/>
        <end position="31"/>
    </location>
</feature>
<feature type="compositionally biased region" description="Polar residues" evidence="1">
    <location>
        <begin position="1"/>
        <end position="19"/>
    </location>
</feature>
<feature type="transmembrane region" description="Helical" evidence="2">
    <location>
        <begin position="230"/>
        <end position="250"/>
    </location>
</feature>
<name>A0A1Q9DG08_SYMMI</name>
<dbReference type="AlphaFoldDB" id="A0A1Q9DG08"/>
<dbReference type="OMA" id="PIMAFAN"/>